<dbReference type="EMBL" id="QFQP01000058">
    <property type="protein sequence ID" value="PZR04424.1"/>
    <property type="molecule type" value="Genomic_DNA"/>
</dbReference>
<protein>
    <submittedName>
        <fullName evidence="3">Transcriptional regulator</fullName>
    </submittedName>
</protein>
<dbReference type="InterPro" id="IPR010982">
    <property type="entry name" value="Lambda_DNA-bd_dom_sf"/>
</dbReference>
<proteinExistence type="predicted"/>
<dbReference type="AlphaFoldDB" id="A0A2W5UMD8"/>
<dbReference type="SMART" id="SM00530">
    <property type="entry name" value="HTH_XRE"/>
    <property type="match status" value="1"/>
</dbReference>
<dbReference type="SUPFAM" id="SSF47413">
    <property type="entry name" value="lambda repressor-like DNA-binding domains"/>
    <property type="match status" value="1"/>
</dbReference>
<reference evidence="3 4" key="1">
    <citation type="submission" date="2017-08" db="EMBL/GenBank/DDBJ databases">
        <title>Infants hospitalized years apart are colonized by the same room-sourced microbial strains.</title>
        <authorList>
            <person name="Brooks B."/>
            <person name="Olm M.R."/>
            <person name="Firek B.A."/>
            <person name="Baker R."/>
            <person name="Thomas B.C."/>
            <person name="Morowitz M.J."/>
            <person name="Banfield J.F."/>
        </authorList>
    </citation>
    <scope>NUCLEOTIDE SEQUENCE [LARGE SCALE GENOMIC DNA]</scope>
    <source>
        <strain evidence="3">S2_003_000_R2_14</strain>
    </source>
</reference>
<comment type="caution">
    <text evidence="3">The sequence shown here is derived from an EMBL/GenBank/DDBJ whole genome shotgun (WGS) entry which is preliminary data.</text>
</comment>
<keyword evidence="1" id="KW-0238">DNA-binding</keyword>
<accession>A0A2W5UMD8</accession>
<feature type="domain" description="HTH cro/C1-type" evidence="2">
    <location>
        <begin position="14"/>
        <end position="68"/>
    </location>
</feature>
<gene>
    <name evidence="3" type="ORF">DI536_34265</name>
</gene>
<dbReference type="InterPro" id="IPR050807">
    <property type="entry name" value="TransReg_Diox_bact_type"/>
</dbReference>
<dbReference type="GO" id="GO:0003700">
    <property type="term" value="F:DNA-binding transcription factor activity"/>
    <property type="evidence" value="ECO:0007669"/>
    <property type="project" value="TreeGrafter"/>
</dbReference>
<dbReference type="PANTHER" id="PTHR46797">
    <property type="entry name" value="HTH-TYPE TRANSCRIPTIONAL REGULATOR"/>
    <property type="match status" value="1"/>
</dbReference>
<dbReference type="PANTHER" id="PTHR46797:SF1">
    <property type="entry name" value="METHYLPHOSPHONATE SYNTHASE"/>
    <property type="match status" value="1"/>
</dbReference>
<evidence type="ECO:0000259" key="2">
    <source>
        <dbReference type="PROSITE" id="PS50943"/>
    </source>
</evidence>
<organism evidence="3 4">
    <name type="scientific">Archangium gephyra</name>
    <dbReference type="NCBI Taxonomy" id="48"/>
    <lineage>
        <taxon>Bacteria</taxon>
        <taxon>Pseudomonadati</taxon>
        <taxon>Myxococcota</taxon>
        <taxon>Myxococcia</taxon>
        <taxon>Myxococcales</taxon>
        <taxon>Cystobacterineae</taxon>
        <taxon>Archangiaceae</taxon>
        <taxon>Archangium</taxon>
    </lineage>
</organism>
<dbReference type="Proteomes" id="UP000249061">
    <property type="component" value="Unassembled WGS sequence"/>
</dbReference>
<sequence length="159" mass="17854">MNSEDALAQLGRRVRALREGQSLTQEEFARRCDISVSFASLLERGERSPSYETLLAIAGALGVTVADLFRESTSFEVHDPAHARLLEFARRAQLSRAQVDRFIAVGHAMFGIEPERAGDATVPRCQVEGCERPVLARGLCAPHYHRERRARLQHETDER</sequence>
<dbReference type="InterPro" id="IPR001387">
    <property type="entry name" value="Cro/C1-type_HTH"/>
</dbReference>
<dbReference type="Pfam" id="PF01381">
    <property type="entry name" value="HTH_3"/>
    <property type="match status" value="1"/>
</dbReference>
<dbReference type="GO" id="GO:0005829">
    <property type="term" value="C:cytosol"/>
    <property type="evidence" value="ECO:0007669"/>
    <property type="project" value="TreeGrafter"/>
</dbReference>
<name>A0A2W5UMD8_9BACT</name>
<dbReference type="Gene3D" id="1.10.260.40">
    <property type="entry name" value="lambda repressor-like DNA-binding domains"/>
    <property type="match status" value="1"/>
</dbReference>
<evidence type="ECO:0000256" key="1">
    <source>
        <dbReference type="ARBA" id="ARBA00023125"/>
    </source>
</evidence>
<dbReference type="PROSITE" id="PS50943">
    <property type="entry name" value="HTH_CROC1"/>
    <property type="match status" value="1"/>
</dbReference>
<dbReference type="GO" id="GO:0003677">
    <property type="term" value="F:DNA binding"/>
    <property type="evidence" value="ECO:0007669"/>
    <property type="project" value="UniProtKB-KW"/>
</dbReference>
<evidence type="ECO:0000313" key="4">
    <source>
        <dbReference type="Proteomes" id="UP000249061"/>
    </source>
</evidence>
<dbReference type="CDD" id="cd00093">
    <property type="entry name" value="HTH_XRE"/>
    <property type="match status" value="1"/>
</dbReference>
<evidence type="ECO:0000313" key="3">
    <source>
        <dbReference type="EMBL" id="PZR04424.1"/>
    </source>
</evidence>